<dbReference type="InterPro" id="IPR007219">
    <property type="entry name" value="XnlR_reg_dom"/>
</dbReference>
<dbReference type="PANTHER" id="PTHR46910:SF37">
    <property type="entry name" value="ZN(II)2CYS6 TRANSCRIPTION FACTOR (EUROFUNG)"/>
    <property type="match status" value="1"/>
</dbReference>
<dbReference type="Gene3D" id="4.10.240.10">
    <property type="entry name" value="Zn(2)-C6 fungal-type DNA-binding domain"/>
    <property type="match status" value="1"/>
</dbReference>
<evidence type="ECO:0000256" key="1">
    <source>
        <dbReference type="ARBA" id="ARBA00004123"/>
    </source>
</evidence>
<keyword evidence="3" id="KW-0805">Transcription regulation</keyword>
<feature type="domain" description="Zn(2)-C6 fungal-type" evidence="8">
    <location>
        <begin position="46"/>
        <end position="76"/>
    </location>
</feature>
<dbReference type="GO" id="GO:0008270">
    <property type="term" value="F:zinc ion binding"/>
    <property type="evidence" value="ECO:0007669"/>
    <property type="project" value="InterPro"/>
</dbReference>
<evidence type="ECO:0000256" key="5">
    <source>
        <dbReference type="ARBA" id="ARBA00023163"/>
    </source>
</evidence>
<comment type="subcellular location">
    <subcellularLocation>
        <location evidence="1">Nucleus</location>
    </subcellularLocation>
</comment>
<dbReference type="GO" id="GO:0006351">
    <property type="term" value="P:DNA-templated transcription"/>
    <property type="evidence" value="ECO:0007669"/>
    <property type="project" value="InterPro"/>
</dbReference>
<dbReference type="SMART" id="SM00906">
    <property type="entry name" value="Fungal_trans"/>
    <property type="match status" value="1"/>
</dbReference>
<dbReference type="InterPro" id="IPR050987">
    <property type="entry name" value="AtrR-like"/>
</dbReference>
<dbReference type="PROSITE" id="PS50048">
    <property type="entry name" value="ZN2_CY6_FUNGAL_2"/>
    <property type="match status" value="1"/>
</dbReference>
<dbReference type="GO" id="GO:0000981">
    <property type="term" value="F:DNA-binding transcription factor activity, RNA polymerase II-specific"/>
    <property type="evidence" value="ECO:0007669"/>
    <property type="project" value="InterPro"/>
</dbReference>
<dbReference type="GO" id="GO:0003677">
    <property type="term" value="F:DNA binding"/>
    <property type="evidence" value="ECO:0007669"/>
    <property type="project" value="UniProtKB-KW"/>
</dbReference>
<dbReference type="Pfam" id="PF00172">
    <property type="entry name" value="Zn_clus"/>
    <property type="match status" value="1"/>
</dbReference>
<reference evidence="9" key="2">
    <citation type="journal article" date="2023" name="IMA Fungus">
        <title>Comparative genomic study of the Penicillium genus elucidates a diverse pangenome and 15 lateral gene transfer events.</title>
        <authorList>
            <person name="Petersen C."/>
            <person name="Sorensen T."/>
            <person name="Nielsen M.R."/>
            <person name="Sondergaard T.E."/>
            <person name="Sorensen J.L."/>
            <person name="Fitzpatrick D.A."/>
            <person name="Frisvad J.C."/>
            <person name="Nielsen K.L."/>
        </authorList>
    </citation>
    <scope>NUCLEOTIDE SEQUENCE</scope>
    <source>
        <strain evidence="9">IBT 29864</strain>
    </source>
</reference>
<dbReference type="GO" id="GO:0005634">
    <property type="term" value="C:nucleus"/>
    <property type="evidence" value="ECO:0007669"/>
    <property type="project" value="UniProtKB-SubCell"/>
</dbReference>
<organism evidence="9 10">
    <name type="scientific">Penicillium cataractarum</name>
    <dbReference type="NCBI Taxonomy" id="2100454"/>
    <lineage>
        <taxon>Eukaryota</taxon>
        <taxon>Fungi</taxon>
        <taxon>Dikarya</taxon>
        <taxon>Ascomycota</taxon>
        <taxon>Pezizomycotina</taxon>
        <taxon>Eurotiomycetes</taxon>
        <taxon>Eurotiomycetidae</taxon>
        <taxon>Eurotiales</taxon>
        <taxon>Aspergillaceae</taxon>
        <taxon>Penicillium</taxon>
    </lineage>
</organism>
<evidence type="ECO:0000256" key="3">
    <source>
        <dbReference type="ARBA" id="ARBA00023015"/>
    </source>
</evidence>
<dbReference type="OrthoDB" id="4116913at2759"/>
<feature type="region of interest" description="Disordered" evidence="7">
    <location>
        <begin position="115"/>
        <end position="145"/>
    </location>
</feature>
<dbReference type="SUPFAM" id="SSF57701">
    <property type="entry name" value="Zn2/Cys6 DNA-binding domain"/>
    <property type="match status" value="1"/>
</dbReference>
<feature type="compositionally biased region" description="Low complexity" evidence="7">
    <location>
        <begin position="127"/>
        <end position="145"/>
    </location>
</feature>
<dbReference type="RefSeq" id="XP_056551118.1">
    <property type="nucleotide sequence ID" value="XM_056702118.1"/>
</dbReference>
<dbReference type="SMART" id="SM00066">
    <property type="entry name" value="GAL4"/>
    <property type="match status" value="1"/>
</dbReference>
<dbReference type="EMBL" id="JAPZBS010000008">
    <property type="protein sequence ID" value="KAJ5363491.1"/>
    <property type="molecule type" value="Genomic_DNA"/>
</dbReference>
<dbReference type="PANTHER" id="PTHR46910">
    <property type="entry name" value="TRANSCRIPTION FACTOR PDR1"/>
    <property type="match status" value="1"/>
</dbReference>
<dbReference type="GeneID" id="81441297"/>
<proteinExistence type="predicted"/>
<sequence>MGSSVASPINWVLPSSSSGSSIKKPIKAVSKPCFGYEGAPKRTARACDSCYKRKIKCDAAVPKCNWCSHHNLPCTFDRVIQRKRKTENDGNRPKASRLSERISRIEQLLAENLIRDSSPAPPDLSETTNDYSTPSSSPSTVSSNPPQLSFSVGVHFAGRELGVISLLTGVPFLLPEGQAWIQSRTGQTISRDKLSPMHAPWEKERAQVNKNLLMSLTNQNLFDPPDWRTTRLYFEAYKSSVVFRRIFPVIDCELFEETIQAAYQPQSTGFRQTSSRACVTAFLAFVCRLPSIKVLTKETPVDHEALAGKCQFLIAQVLQEPATLDALQAVTMLTLYELASGNMRVTNYLGAVAARQIFMLGANLTHHRTSPISERSQKRQKQLRNLFWLCYSLDKDVALRTGQPPVIVDENCDLTLPEGYTDHAYMDPDKDENPFLEPVFPFDLRLSMIKSRTQIHLYSVSAMQKSDADLLKSIRELDDELEEWRLSVPPQWRPTMSFSQETSDPNMSMHSVMLRVNYYLCMSVIHQASSRCKAWMQGSGMMDGVSSSLALSVEASRSTLCYLGAAEDVLVEGVFWTLIFYPMSALLSIFCSILQNPLDPRSRDDLDHLKMATVMMARVFSRNLPENEVEHLKMVADFVTELKRLAECAIDKAWREQSGSSHMAS</sequence>
<keyword evidence="5" id="KW-0804">Transcription</keyword>
<evidence type="ECO:0000313" key="10">
    <source>
        <dbReference type="Proteomes" id="UP001147782"/>
    </source>
</evidence>
<keyword evidence="10" id="KW-1185">Reference proteome</keyword>
<evidence type="ECO:0000256" key="4">
    <source>
        <dbReference type="ARBA" id="ARBA00023125"/>
    </source>
</evidence>
<name>A0A9W9V284_9EURO</name>
<dbReference type="Pfam" id="PF04082">
    <property type="entry name" value="Fungal_trans"/>
    <property type="match status" value="1"/>
</dbReference>
<evidence type="ECO:0000256" key="7">
    <source>
        <dbReference type="SAM" id="MobiDB-lite"/>
    </source>
</evidence>
<evidence type="ECO:0000256" key="6">
    <source>
        <dbReference type="ARBA" id="ARBA00023242"/>
    </source>
</evidence>
<gene>
    <name evidence="9" type="ORF">N7496_009204</name>
</gene>
<keyword evidence="6" id="KW-0539">Nucleus</keyword>
<keyword evidence="2" id="KW-0479">Metal-binding</keyword>
<keyword evidence="4" id="KW-0238">DNA-binding</keyword>
<dbReference type="InterPro" id="IPR036864">
    <property type="entry name" value="Zn2-C6_fun-type_DNA-bd_sf"/>
</dbReference>
<protein>
    <recommendedName>
        <fullName evidence="8">Zn(2)-C6 fungal-type domain-containing protein</fullName>
    </recommendedName>
</protein>
<dbReference type="AlphaFoldDB" id="A0A9W9V284"/>
<accession>A0A9W9V284</accession>
<dbReference type="CDD" id="cd12148">
    <property type="entry name" value="fungal_TF_MHR"/>
    <property type="match status" value="1"/>
</dbReference>
<evidence type="ECO:0000313" key="9">
    <source>
        <dbReference type="EMBL" id="KAJ5363491.1"/>
    </source>
</evidence>
<evidence type="ECO:0000256" key="2">
    <source>
        <dbReference type="ARBA" id="ARBA00022723"/>
    </source>
</evidence>
<dbReference type="CDD" id="cd00067">
    <property type="entry name" value="GAL4"/>
    <property type="match status" value="1"/>
</dbReference>
<comment type="caution">
    <text evidence="9">The sequence shown here is derived from an EMBL/GenBank/DDBJ whole genome shotgun (WGS) entry which is preliminary data.</text>
</comment>
<dbReference type="Proteomes" id="UP001147782">
    <property type="component" value="Unassembled WGS sequence"/>
</dbReference>
<reference evidence="9" key="1">
    <citation type="submission" date="2022-11" db="EMBL/GenBank/DDBJ databases">
        <authorList>
            <person name="Petersen C."/>
        </authorList>
    </citation>
    <scope>NUCLEOTIDE SEQUENCE</scope>
    <source>
        <strain evidence="9">IBT 29864</strain>
    </source>
</reference>
<evidence type="ECO:0000259" key="8">
    <source>
        <dbReference type="PROSITE" id="PS50048"/>
    </source>
</evidence>
<dbReference type="InterPro" id="IPR001138">
    <property type="entry name" value="Zn2Cys6_DnaBD"/>
</dbReference>